<reference evidence="2" key="1">
    <citation type="submission" date="2020-01" db="EMBL/GenBank/DDBJ databases">
        <title>Insect and environment-associated Actinomycetes.</title>
        <authorList>
            <person name="Currrie C."/>
            <person name="Chevrette M."/>
            <person name="Carlson C."/>
            <person name="Stubbendieck R."/>
            <person name="Wendt-Pienkowski E."/>
        </authorList>
    </citation>
    <scope>NUCLEOTIDE SEQUENCE</scope>
    <source>
        <strain evidence="2">SID14436</strain>
    </source>
</reference>
<feature type="domain" description="BON" evidence="1">
    <location>
        <begin position="24"/>
        <end position="83"/>
    </location>
</feature>
<dbReference type="AlphaFoldDB" id="A0A6G3R3Y8"/>
<dbReference type="EMBL" id="JAAGMD010000856">
    <property type="protein sequence ID" value="NEA90463.1"/>
    <property type="molecule type" value="Genomic_DNA"/>
</dbReference>
<dbReference type="RefSeq" id="WP_031102218.1">
    <property type="nucleotide sequence ID" value="NZ_JAAGMD010000856.1"/>
</dbReference>
<dbReference type="Pfam" id="PF04972">
    <property type="entry name" value="BON"/>
    <property type="match status" value="1"/>
</dbReference>
<evidence type="ECO:0000313" key="2">
    <source>
        <dbReference type="EMBL" id="NEA90463.1"/>
    </source>
</evidence>
<comment type="caution">
    <text evidence="2">The sequence shown here is derived from an EMBL/GenBank/DDBJ whole genome shotgun (WGS) entry which is preliminary data.</text>
</comment>
<organism evidence="2">
    <name type="scientific">Streptomyces sp. SID14436</name>
    <dbReference type="NCBI Taxonomy" id="2706070"/>
    <lineage>
        <taxon>Bacteria</taxon>
        <taxon>Bacillati</taxon>
        <taxon>Actinomycetota</taxon>
        <taxon>Actinomycetes</taxon>
        <taxon>Kitasatosporales</taxon>
        <taxon>Streptomycetaceae</taxon>
        <taxon>Streptomyces</taxon>
    </lineage>
</organism>
<gene>
    <name evidence="2" type="ORF">G3I53_31605</name>
</gene>
<sequence>MSSHGTASAGGVPPEQSPEYRVAHLQERLAAGEPGELGVRVEVRGGAVLVTGTVPSAPCREEVLRTVREELTGLEVHCDLVVADASSPDHAEELT</sequence>
<protein>
    <submittedName>
        <fullName evidence="2">BON domain-containing protein</fullName>
    </submittedName>
</protein>
<accession>A0A6G3R3Y8</accession>
<name>A0A6G3R3Y8_9ACTN</name>
<evidence type="ECO:0000259" key="1">
    <source>
        <dbReference type="Pfam" id="PF04972"/>
    </source>
</evidence>
<dbReference type="InterPro" id="IPR007055">
    <property type="entry name" value="BON_dom"/>
</dbReference>
<proteinExistence type="predicted"/>